<feature type="compositionally biased region" description="Low complexity" evidence="1">
    <location>
        <begin position="75"/>
        <end position="87"/>
    </location>
</feature>
<proteinExistence type="predicted"/>
<sequence>MSLSMEARRRGGGPVPRHRAAVTRENIPEEFDCLSVGNFQKFHEQRKVLHRLEERGTGARHNDEDAGTEAEGKSKGSASFAFACGAGDLTEPLDEKSRQDTGDEGVGKREEELQVARPSGTSRFGASDAFCLTATHKIIRHRYGEKFPHGNKPYGTENEEIPDDEQFRKFQRGRTLLEGKSGMVASDAGTTQNNSKDSFPVDRHASEALAIASRGNTAGKNLQTTASHVLKQHGKQQHAQAKLDGEKAL</sequence>
<dbReference type="Proteomes" id="UP000284452">
    <property type="component" value="Unassembled WGS sequence"/>
</dbReference>
<evidence type="ECO:0000313" key="3">
    <source>
        <dbReference type="Proteomes" id="UP000284452"/>
    </source>
</evidence>
<feature type="region of interest" description="Disordered" evidence="1">
    <location>
        <begin position="50"/>
        <end position="121"/>
    </location>
</feature>
<dbReference type="AlphaFoldDB" id="A0A425I2I6"/>
<feature type="region of interest" description="Disordered" evidence="1">
    <location>
        <begin position="178"/>
        <end position="205"/>
    </location>
</feature>
<feature type="region of interest" description="Disordered" evidence="1">
    <location>
        <begin position="229"/>
        <end position="249"/>
    </location>
</feature>
<feature type="compositionally biased region" description="Polar residues" evidence="1">
    <location>
        <begin position="188"/>
        <end position="197"/>
    </location>
</feature>
<accession>A0A425I2I6</accession>
<feature type="region of interest" description="Disordered" evidence="1">
    <location>
        <begin position="1"/>
        <end position="23"/>
    </location>
</feature>
<evidence type="ECO:0000256" key="1">
    <source>
        <dbReference type="SAM" id="MobiDB-lite"/>
    </source>
</evidence>
<organism evidence="2 3">
    <name type="scientific">Toxoplasma gondii CAST</name>
    <dbReference type="NCBI Taxonomy" id="943122"/>
    <lineage>
        <taxon>Eukaryota</taxon>
        <taxon>Sar</taxon>
        <taxon>Alveolata</taxon>
        <taxon>Apicomplexa</taxon>
        <taxon>Conoidasida</taxon>
        <taxon>Coccidia</taxon>
        <taxon>Eucoccidiorida</taxon>
        <taxon>Eimeriorina</taxon>
        <taxon>Sarcocystidae</taxon>
        <taxon>Toxoplasma</taxon>
    </lineage>
</organism>
<name>A0A425I2I6_TOXGO</name>
<dbReference type="VEuPathDB" id="ToxoDB:TGCAST_358510"/>
<comment type="caution">
    <text evidence="2">The sequence shown here is derived from an EMBL/GenBank/DDBJ whole genome shotgun (WGS) entry which is preliminary data.</text>
</comment>
<reference evidence="2 3" key="1">
    <citation type="submission" date="2017-10" db="EMBL/GenBank/DDBJ databases">
        <authorList>
            <person name="Sibley D."/>
            <person name="Venepally P."/>
            <person name="Karamycheva S."/>
            <person name="Hadjithomas M."/>
            <person name="Khan A."/>
            <person name="Brunk B."/>
            <person name="Roos D."/>
            <person name="Caler E."/>
            <person name="Lorenzi H."/>
        </authorList>
    </citation>
    <scope>NUCLEOTIDE SEQUENCE [LARGE SCALE GENOMIC DNA]</scope>
    <source>
        <strain evidence="2 3">CAST</strain>
    </source>
</reference>
<gene>
    <name evidence="2" type="ORF">TGCAST_358510</name>
</gene>
<feature type="compositionally biased region" description="Basic and acidic residues" evidence="1">
    <location>
        <begin position="93"/>
        <end position="114"/>
    </location>
</feature>
<evidence type="ECO:0000313" key="2">
    <source>
        <dbReference type="EMBL" id="RQX72837.1"/>
    </source>
</evidence>
<feature type="compositionally biased region" description="Basic and acidic residues" evidence="1">
    <location>
        <begin position="50"/>
        <end position="74"/>
    </location>
</feature>
<dbReference type="EMBL" id="AHIV02000746">
    <property type="protein sequence ID" value="RQX72837.1"/>
    <property type="molecule type" value="Genomic_DNA"/>
</dbReference>
<protein>
    <submittedName>
        <fullName evidence="2">Uncharacterized protein</fullName>
    </submittedName>
</protein>